<dbReference type="SUPFAM" id="SSF52980">
    <property type="entry name" value="Restriction endonuclease-like"/>
    <property type="match status" value="1"/>
</dbReference>
<dbReference type="InterPro" id="IPR008538">
    <property type="entry name" value="Uma2"/>
</dbReference>
<accession>A0A0K1PHA5</accession>
<dbReference type="EMBL" id="CP012332">
    <property type="protein sequence ID" value="AKU92504.1"/>
    <property type="molecule type" value="Genomic_DNA"/>
</dbReference>
<dbReference type="STRING" id="1391653.AKJ08_2891"/>
<feature type="domain" description="Putative restriction endonuclease" evidence="1">
    <location>
        <begin position="12"/>
        <end position="182"/>
    </location>
</feature>
<dbReference type="OrthoDB" id="5518193at2"/>
<dbReference type="Pfam" id="PF05685">
    <property type="entry name" value="Uma2"/>
    <property type="match status" value="1"/>
</dbReference>
<sequence length="195" mass="21980">MTAKKIGKRPATYEQLEALPEHLIGEIVEGELWASPRPGNRHAMVSSALGGELYGPFQIGRNGPGGWWIVDEPELHLGSDVLVPDLAGWRKESLPVPPDAPFFELPPDWVCEVLSPSTARLDRIRKIRLYARAGVRYVWLLDPLERSLQVLRSEHSRFLIVGGFEESERARAEPFEELELDLEALWGPMPPRGEE</sequence>
<name>A0A0K1PHA5_9BACT</name>
<evidence type="ECO:0000259" key="1">
    <source>
        <dbReference type="Pfam" id="PF05685"/>
    </source>
</evidence>
<dbReference type="AlphaFoldDB" id="A0A0K1PHA5"/>
<dbReference type="PANTHER" id="PTHR34107">
    <property type="entry name" value="SLL0198 PROTEIN-RELATED"/>
    <property type="match status" value="1"/>
</dbReference>
<keyword evidence="3" id="KW-1185">Reference proteome</keyword>
<protein>
    <recommendedName>
        <fullName evidence="1">Putative restriction endonuclease domain-containing protein</fullName>
    </recommendedName>
</protein>
<proteinExistence type="predicted"/>
<dbReference type="PANTHER" id="PTHR34107:SF4">
    <property type="entry name" value="SLL1222 PROTEIN"/>
    <property type="match status" value="1"/>
</dbReference>
<organism evidence="2 3">
    <name type="scientific">Vulgatibacter incomptus</name>
    <dbReference type="NCBI Taxonomy" id="1391653"/>
    <lineage>
        <taxon>Bacteria</taxon>
        <taxon>Pseudomonadati</taxon>
        <taxon>Myxococcota</taxon>
        <taxon>Myxococcia</taxon>
        <taxon>Myxococcales</taxon>
        <taxon>Cystobacterineae</taxon>
        <taxon>Vulgatibacteraceae</taxon>
        <taxon>Vulgatibacter</taxon>
    </lineage>
</organism>
<gene>
    <name evidence="2" type="ORF">AKJ08_2891</name>
</gene>
<dbReference type="PATRIC" id="fig|1391653.3.peg.3011"/>
<dbReference type="Gene3D" id="3.90.1570.10">
    <property type="entry name" value="tt1808, chain A"/>
    <property type="match status" value="1"/>
</dbReference>
<dbReference type="Proteomes" id="UP000055590">
    <property type="component" value="Chromosome"/>
</dbReference>
<dbReference type="InterPro" id="IPR011335">
    <property type="entry name" value="Restrct_endonuc-II-like"/>
</dbReference>
<dbReference type="RefSeq" id="WP_050726664.1">
    <property type="nucleotide sequence ID" value="NZ_CP012332.1"/>
</dbReference>
<evidence type="ECO:0000313" key="2">
    <source>
        <dbReference type="EMBL" id="AKU92504.1"/>
    </source>
</evidence>
<dbReference type="InterPro" id="IPR012296">
    <property type="entry name" value="Nuclease_put_TT1808"/>
</dbReference>
<evidence type="ECO:0000313" key="3">
    <source>
        <dbReference type="Proteomes" id="UP000055590"/>
    </source>
</evidence>
<dbReference type="KEGG" id="vin:AKJ08_2891"/>
<dbReference type="CDD" id="cd06260">
    <property type="entry name" value="DUF820-like"/>
    <property type="match status" value="1"/>
</dbReference>
<reference evidence="2 3" key="1">
    <citation type="submission" date="2015-08" db="EMBL/GenBank/DDBJ databases">
        <authorList>
            <person name="Babu N.S."/>
            <person name="Beckwith C.J."/>
            <person name="Beseler K.G."/>
            <person name="Brison A."/>
            <person name="Carone J.V."/>
            <person name="Caskin T.P."/>
            <person name="Diamond M."/>
            <person name="Durham M.E."/>
            <person name="Foxe J.M."/>
            <person name="Go M."/>
            <person name="Henderson B.A."/>
            <person name="Jones I.B."/>
            <person name="McGettigan J.A."/>
            <person name="Micheletti S.J."/>
            <person name="Nasrallah M.E."/>
            <person name="Ortiz D."/>
            <person name="Piller C.R."/>
            <person name="Privatt S.R."/>
            <person name="Schneider S.L."/>
            <person name="Sharp S."/>
            <person name="Smith T.C."/>
            <person name="Stanton J.D."/>
            <person name="Ullery H.E."/>
            <person name="Wilson R.J."/>
            <person name="Serrano M.G."/>
            <person name="Buck G."/>
            <person name="Lee V."/>
            <person name="Wang Y."/>
            <person name="Carvalho R."/>
            <person name="Voegtly L."/>
            <person name="Shi R."/>
            <person name="Duckworth R."/>
            <person name="Johnson A."/>
            <person name="Loviza R."/>
            <person name="Walstead R."/>
            <person name="Shah Z."/>
            <person name="Kiflezghi M."/>
            <person name="Wade K."/>
            <person name="Ball S.L."/>
            <person name="Bradley K.W."/>
            <person name="Asai D.J."/>
            <person name="Bowman C.A."/>
            <person name="Russell D.A."/>
            <person name="Pope W.H."/>
            <person name="Jacobs-Sera D."/>
            <person name="Hendrix R.W."/>
            <person name="Hatfull G.F."/>
        </authorList>
    </citation>
    <scope>NUCLEOTIDE SEQUENCE [LARGE SCALE GENOMIC DNA]</scope>
    <source>
        <strain evidence="2 3">DSM 27710</strain>
    </source>
</reference>